<dbReference type="InterPro" id="IPR028992">
    <property type="entry name" value="Hedgehog/Intein_dom"/>
</dbReference>
<reference evidence="2 3" key="1">
    <citation type="submission" date="2019-02" db="EMBL/GenBank/DDBJ databases">
        <title>Genomic Encyclopedia of Type Strains, Phase IV (KMG-IV): sequencing the most valuable type-strain genomes for metagenomic binning, comparative biology and taxonomic classification.</title>
        <authorList>
            <person name="Goeker M."/>
        </authorList>
    </citation>
    <scope>NUCLEOTIDE SEQUENCE [LARGE SCALE GENOMIC DNA]</scope>
    <source>
        <strain evidence="2 3">DSM 23814</strain>
    </source>
</reference>
<dbReference type="Proteomes" id="UP000293398">
    <property type="component" value="Unassembled WGS sequence"/>
</dbReference>
<gene>
    <name evidence="2" type="ORF">EV681_4056</name>
</gene>
<dbReference type="RefSeq" id="WP_128396225.1">
    <property type="nucleotide sequence ID" value="NZ_SHKO01000004.1"/>
</dbReference>
<accession>A0A4Q7V900</accession>
<name>A0A4Q7V900_9BURK</name>
<evidence type="ECO:0000313" key="2">
    <source>
        <dbReference type="EMBL" id="RZT92147.1"/>
    </source>
</evidence>
<dbReference type="OrthoDB" id="8671331at2"/>
<comment type="caution">
    <text evidence="2">The sequence shown here is derived from an EMBL/GenBank/DDBJ whole genome shotgun (WGS) entry which is preliminary data.</text>
</comment>
<dbReference type="EMBL" id="SHKO01000004">
    <property type="protein sequence ID" value="RZT92147.1"/>
    <property type="molecule type" value="Genomic_DNA"/>
</dbReference>
<keyword evidence="3" id="KW-1185">Reference proteome</keyword>
<sequence>MADINVDDYVKTLSVDQADYVEDGTLNVQIEDNGHLGRLIINNPSDSPEPLNLAVLGKEGSHYTTDLRFDEGANVKLVAFTAWEGLTTEARPTVFVENGSTLEFTPEFLSSGQVPFDIRVNGGSKLIYDSTGTSIDQSSSLIQLTVVSPGSEIQVIGANSYSFVDGKLTFKNSEGEIVGNFNAPWIDGNMTLEGDTLTFACYLKGTHIATPDGEVQVEYLKAGDKILTASGGVATVKWLGYRTLYKSRIADKDAKRALPILFKKGCIADNVPHRDLFMSPGHHVSFDGNLVAAMNLVNGKSIVQQFEMKSFQYFHIELEQFDILLAEGVPAESYVDTGNRNMFQNAHEVAMNPDFGPAKGRPNIPGITVVRKGPLLEAIRAKLLERANWMQVPEARERVG</sequence>
<evidence type="ECO:0000259" key="1">
    <source>
        <dbReference type="Pfam" id="PF13403"/>
    </source>
</evidence>
<feature type="domain" description="Hedgehog/Intein (Hint)" evidence="1">
    <location>
        <begin position="201"/>
        <end position="337"/>
    </location>
</feature>
<evidence type="ECO:0000313" key="3">
    <source>
        <dbReference type="Proteomes" id="UP000293398"/>
    </source>
</evidence>
<dbReference type="Gene3D" id="2.170.16.10">
    <property type="entry name" value="Hedgehog/Intein (Hint) domain"/>
    <property type="match status" value="1"/>
</dbReference>
<organism evidence="2 3">
    <name type="scientific">Advenella incenata</name>
    <dbReference type="NCBI Taxonomy" id="267800"/>
    <lineage>
        <taxon>Bacteria</taxon>
        <taxon>Pseudomonadati</taxon>
        <taxon>Pseudomonadota</taxon>
        <taxon>Betaproteobacteria</taxon>
        <taxon>Burkholderiales</taxon>
        <taxon>Alcaligenaceae</taxon>
    </lineage>
</organism>
<dbReference type="AlphaFoldDB" id="A0A4Q7V900"/>
<dbReference type="Pfam" id="PF13403">
    <property type="entry name" value="Hint_2"/>
    <property type="match status" value="1"/>
</dbReference>
<proteinExistence type="predicted"/>
<protein>
    <submittedName>
        <fullName evidence="2">Hint domain-containing protein</fullName>
    </submittedName>
</protein>
<dbReference type="SUPFAM" id="SSF51294">
    <property type="entry name" value="Hedgehog/intein (Hint) domain"/>
    <property type="match status" value="1"/>
</dbReference>
<dbReference type="InterPro" id="IPR036844">
    <property type="entry name" value="Hint_dom_sf"/>
</dbReference>